<dbReference type="Proteomes" id="UP000694044">
    <property type="component" value="Unassembled WGS sequence"/>
</dbReference>
<evidence type="ECO:0000313" key="2">
    <source>
        <dbReference type="Proteomes" id="UP000694044"/>
    </source>
</evidence>
<accession>A0A8T1VGY7</accession>
<sequence>MGALATFRGRRPVASVLGPVVRPTGSAQKKHETLDYPGWSMRANAAERRRACATGQWHRLVQPHAVAAPPAETPPLSCAVFRGNSNALERLHCAFGPLAPPARLRRCPFPKIPRARNVSAPTFTMAVVAAADYCFQELQFALEKANAQVLATTNLAEKRAVRAMKKRLQDRLYQRKHRAKREHKICSLERDVQSLQTTLARLCRDLHHRKVEAANAEAQRRQPLRHPDGSLPDHARSLVMQFFRVYQNGYSLPLAGMQERFLRSILATDVEGVDLRGADAFVQQWRLYDQHFALCVLEPQVWKTQSVGDQSVMVEVEVMLYLRCHRQTIGMLFPSLKTGQVDPELVQPLVTGTTAVAGTYTFVVDPTGFVSSLLVSLQLLETLRRVLDSLQHVVQLTDGGRLALGSGTITVA</sequence>
<evidence type="ECO:0000313" key="1">
    <source>
        <dbReference type="EMBL" id="KAG7380502.1"/>
    </source>
</evidence>
<evidence type="ECO:0008006" key="3">
    <source>
        <dbReference type="Google" id="ProtNLM"/>
    </source>
</evidence>
<dbReference type="AlphaFoldDB" id="A0A8T1VGY7"/>
<reference evidence="1" key="1">
    <citation type="submission" date="2021-02" db="EMBL/GenBank/DDBJ databases">
        <authorList>
            <person name="Palmer J.M."/>
        </authorList>
    </citation>
    <scope>NUCLEOTIDE SEQUENCE</scope>
    <source>
        <strain evidence="1">SCRP734</strain>
    </source>
</reference>
<gene>
    <name evidence="1" type="ORF">PHYPSEUDO_007164</name>
</gene>
<proteinExistence type="predicted"/>
<dbReference type="EMBL" id="JAGDFM010000290">
    <property type="protein sequence ID" value="KAG7380502.1"/>
    <property type="molecule type" value="Genomic_DNA"/>
</dbReference>
<protein>
    <recommendedName>
        <fullName evidence="3">Bzip transcription factor</fullName>
    </recommendedName>
</protein>
<keyword evidence="2" id="KW-1185">Reference proteome</keyword>
<dbReference type="CDD" id="cd14688">
    <property type="entry name" value="bZIP_YAP"/>
    <property type="match status" value="1"/>
</dbReference>
<dbReference type="OrthoDB" id="120090at2759"/>
<comment type="caution">
    <text evidence="1">The sequence shown here is derived from an EMBL/GenBank/DDBJ whole genome shotgun (WGS) entry which is preliminary data.</text>
</comment>
<name>A0A8T1VGY7_9STRA</name>
<organism evidence="1 2">
    <name type="scientific">Phytophthora pseudosyringae</name>
    <dbReference type="NCBI Taxonomy" id="221518"/>
    <lineage>
        <taxon>Eukaryota</taxon>
        <taxon>Sar</taxon>
        <taxon>Stramenopiles</taxon>
        <taxon>Oomycota</taxon>
        <taxon>Peronosporomycetes</taxon>
        <taxon>Peronosporales</taxon>
        <taxon>Peronosporaceae</taxon>
        <taxon>Phytophthora</taxon>
    </lineage>
</organism>